<evidence type="ECO:0000313" key="3">
    <source>
        <dbReference type="Proteomes" id="UP001432027"/>
    </source>
</evidence>
<name>A0AAV5UK29_9BILA</name>
<keyword evidence="1" id="KW-0472">Membrane</keyword>
<keyword evidence="1" id="KW-0812">Transmembrane</keyword>
<evidence type="ECO:0008006" key="4">
    <source>
        <dbReference type="Google" id="ProtNLM"/>
    </source>
</evidence>
<gene>
    <name evidence="2" type="ORF">PENTCL1PPCAC_28893</name>
</gene>
<feature type="transmembrane region" description="Helical" evidence="1">
    <location>
        <begin position="31"/>
        <end position="53"/>
    </location>
</feature>
<feature type="non-terminal residue" evidence="2">
    <location>
        <position position="100"/>
    </location>
</feature>
<reference evidence="2" key="1">
    <citation type="submission" date="2023-10" db="EMBL/GenBank/DDBJ databases">
        <title>Genome assembly of Pristionchus species.</title>
        <authorList>
            <person name="Yoshida K."/>
            <person name="Sommer R.J."/>
        </authorList>
    </citation>
    <scope>NUCLEOTIDE SEQUENCE</scope>
    <source>
        <strain evidence="2">RS0144</strain>
    </source>
</reference>
<sequence length="100" mass="11856">SIIGYFLYNFLWRINVYPGFNNMFATMDQRIGTWIHAPLLFMSVFHGFVLMFIAIDRLFAVVADNKHKKFGKHLFWVAITLSIALALAWTWKTFFRDVEF</sequence>
<comment type="caution">
    <text evidence="2">The sequence shown here is derived from an EMBL/GenBank/DDBJ whole genome shotgun (WGS) entry which is preliminary data.</text>
</comment>
<feature type="transmembrane region" description="Helical" evidence="1">
    <location>
        <begin position="74"/>
        <end position="91"/>
    </location>
</feature>
<keyword evidence="3" id="KW-1185">Reference proteome</keyword>
<keyword evidence="1" id="KW-1133">Transmembrane helix</keyword>
<dbReference type="Proteomes" id="UP001432027">
    <property type="component" value="Unassembled WGS sequence"/>
</dbReference>
<proteinExistence type="predicted"/>
<dbReference type="AlphaFoldDB" id="A0AAV5UK29"/>
<evidence type="ECO:0000256" key="1">
    <source>
        <dbReference type="SAM" id="Phobius"/>
    </source>
</evidence>
<accession>A0AAV5UK29</accession>
<protein>
    <recommendedName>
        <fullName evidence="4">G protein-coupled receptor</fullName>
    </recommendedName>
</protein>
<feature type="non-terminal residue" evidence="2">
    <location>
        <position position="1"/>
    </location>
</feature>
<dbReference type="EMBL" id="BTSX01000006">
    <property type="protein sequence ID" value="GMT06719.1"/>
    <property type="molecule type" value="Genomic_DNA"/>
</dbReference>
<organism evidence="2 3">
    <name type="scientific">Pristionchus entomophagus</name>
    <dbReference type="NCBI Taxonomy" id="358040"/>
    <lineage>
        <taxon>Eukaryota</taxon>
        <taxon>Metazoa</taxon>
        <taxon>Ecdysozoa</taxon>
        <taxon>Nematoda</taxon>
        <taxon>Chromadorea</taxon>
        <taxon>Rhabditida</taxon>
        <taxon>Rhabditina</taxon>
        <taxon>Diplogasteromorpha</taxon>
        <taxon>Diplogasteroidea</taxon>
        <taxon>Neodiplogasteridae</taxon>
        <taxon>Pristionchus</taxon>
    </lineage>
</organism>
<evidence type="ECO:0000313" key="2">
    <source>
        <dbReference type="EMBL" id="GMT06719.1"/>
    </source>
</evidence>